<evidence type="ECO:0000313" key="8">
    <source>
        <dbReference type="EMBL" id="KEK25173.1"/>
    </source>
</evidence>
<dbReference type="GO" id="GO:0003677">
    <property type="term" value="F:DNA binding"/>
    <property type="evidence" value="ECO:0007669"/>
    <property type="project" value="UniProtKB-KW"/>
</dbReference>
<evidence type="ECO:0000256" key="4">
    <source>
        <dbReference type="ARBA" id="ARBA00023172"/>
    </source>
</evidence>
<dbReference type="InterPro" id="IPR006118">
    <property type="entry name" value="Recombinase_CS"/>
</dbReference>
<dbReference type="GO" id="GO:0000150">
    <property type="term" value="F:DNA strand exchange activity"/>
    <property type="evidence" value="ECO:0007669"/>
    <property type="project" value="InterPro"/>
</dbReference>
<dbReference type="InterPro" id="IPR036162">
    <property type="entry name" value="Resolvase-like_N_sf"/>
</dbReference>
<sequence length="189" mass="21667">MTSFGYARVSTREQNLDTQIEQLKTRKCDVIIEEKMTGATFKRPELERLLETAQDGDTIVVTRVDRLGRNTQQLLELVNELQKRNITLFVIELGMEVTHRNGKMFLTILSALAENERELLAEKRNAGLENAKRKGIKLGRKGKAKGQVELAIEIWKQGDKTIKEIEESTGVGKSILYREIKKRDLKREV</sequence>
<keyword evidence="9" id="KW-1185">Reference proteome</keyword>
<dbReference type="SUPFAM" id="SSF53041">
    <property type="entry name" value="Resolvase-like"/>
    <property type="match status" value="1"/>
</dbReference>
<feature type="domain" description="Resolvase/invertase-type recombinase catalytic" evidence="7">
    <location>
        <begin position="2"/>
        <end position="135"/>
    </location>
</feature>
<dbReference type="PROSITE" id="PS00398">
    <property type="entry name" value="RECOMBINASES_2"/>
    <property type="match status" value="1"/>
</dbReference>
<proteinExistence type="inferred from homology"/>
<comment type="caution">
    <text evidence="8">The sequence shown here is derived from an EMBL/GenBank/DDBJ whole genome shotgun (WGS) entry which is preliminary data.</text>
</comment>
<protein>
    <submittedName>
        <fullName evidence="8">Transposon resolvase</fullName>
    </submittedName>
</protein>
<dbReference type="PANTHER" id="PTHR30461">
    <property type="entry name" value="DNA-INVERTASE FROM LAMBDOID PROPHAGE"/>
    <property type="match status" value="1"/>
</dbReference>
<evidence type="ECO:0000256" key="1">
    <source>
        <dbReference type="ARBA" id="ARBA00009913"/>
    </source>
</evidence>
<dbReference type="GO" id="GO:0015074">
    <property type="term" value="P:DNA integration"/>
    <property type="evidence" value="ECO:0007669"/>
    <property type="project" value="UniProtKB-KW"/>
</dbReference>
<dbReference type="STRING" id="574375.AZF08_08235"/>
<keyword evidence="4" id="KW-0233">DNA recombination</keyword>
<reference evidence="8 9" key="1">
    <citation type="submission" date="2014-06" db="EMBL/GenBank/DDBJ databases">
        <title>Draft genome sequence of Bacillus gaemokensis JCM 15801 (MCCC 1A00707).</title>
        <authorList>
            <person name="Lai Q."/>
            <person name="Liu Y."/>
            <person name="Shao Z."/>
        </authorList>
    </citation>
    <scope>NUCLEOTIDE SEQUENCE [LARGE SCALE GENOMIC DNA]</scope>
    <source>
        <strain evidence="8 9">JCM 15801</strain>
    </source>
</reference>
<evidence type="ECO:0000256" key="3">
    <source>
        <dbReference type="ARBA" id="ARBA00023125"/>
    </source>
</evidence>
<organism evidence="8 9">
    <name type="scientific">Bacillus gaemokensis</name>
    <dbReference type="NCBI Taxonomy" id="574375"/>
    <lineage>
        <taxon>Bacteria</taxon>
        <taxon>Bacillati</taxon>
        <taxon>Bacillota</taxon>
        <taxon>Bacilli</taxon>
        <taxon>Bacillales</taxon>
        <taxon>Bacillaceae</taxon>
        <taxon>Bacillus</taxon>
        <taxon>Bacillus cereus group</taxon>
    </lineage>
</organism>
<dbReference type="Pfam" id="PF00239">
    <property type="entry name" value="Resolvase"/>
    <property type="match status" value="1"/>
</dbReference>
<evidence type="ECO:0000256" key="6">
    <source>
        <dbReference type="PROSITE-ProRule" id="PRU10137"/>
    </source>
</evidence>
<keyword evidence="2" id="KW-0229">DNA integration</keyword>
<evidence type="ECO:0000259" key="7">
    <source>
        <dbReference type="PROSITE" id="PS51736"/>
    </source>
</evidence>
<dbReference type="Gene3D" id="3.40.50.1390">
    <property type="entry name" value="Resolvase, N-terminal catalytic domain"/>
    <property type="match status" value="1"/>
</dbReference>
<dbReference type="InterPro" id="IPR050639">
    <property type="entry name" value="SSR_resolvase"/>
</dbReference>
<dbReference type="Proteomes" id="UP000027778">
    <property type="component" value="Unassembled WGS sequence"/>
</dbReference>
<dbReference type="PROSITE" id="PS51736">
    <property type="entry name" value="RECOMBINASES_3"/>
    <property type="match status" value="1"/>
</dbReference>
<dbReference type="CDD" id="cd03768">
    <property type="entry name" value="SR_ResInv"/>
    <property type="match status" value="1"/>
</dbReference>
<dbReference type="eggNOG" id="COG1961">
    <property type="taxonomic scope" value="Bacteria"/>
</dbReference>
<gene>
    <name evidence="8" type="ORF">BAGA_11070</name>
</gene>
<dbReference type="PANTHER" id="PTHR30461:SF26">
    <property type="entry name" value="RESOLVASE HOMOLOG YNEB"/>
    <property type="match status" value="1"/>
</dbReference>
<evidence type="ECO:0000256" key="2">
    <source>
        <dbReference type="ARBA" id="ARBA00022908"/>
    </source>
</evidence>
<dbReference type="AlphaFoldDB" id="A0A073KS09"/>
<evidence type="ECO:0000256" key="5">
    <source>
        <dbReference type="PIRSR" id="PIRSR606118-50"/>
    </source>
</evidence>
<dbReference type="RefSeq" id="WP_033672961.1">
    <property type="nucleotide sequence ID" value="NZ_JOTM01000002.1"/>
</dbReference>
<dbReference type="SMART" id="SM00857">
    <property type="entry name" value="Resolvase"/>
    <property type="match status" value="1"/>
</dbReference>
<accession>A0A073KS09</accession>
<dbReference type="InterPro" id="IPR006119">
    <property type="entry name" value="Resolv_N"/>
</dbReference>
<feature type="active site" description="O-(5'-phospho-DNA)-serine intermediate" evidence="5 6">
    <location>
        <position position="10"/>
    </location>
</feature>
<name>A0A073KS09_9BACI</name>
<dbReference type="EMBL" id="JOTM01000002">
    <property type="protein sequence ID" value="KEK25173.1"/>
    <property type="molecule type" value="Genomic_DNA"/>
</dbReference>
<evidence type="ECO:0000313" key="9">
    <source>
        <dbReference type="Proteomes" id="UP000027778"/>
    </source>
</evidence>
<comment type="similarity">
    <text evidence="1">Belongs to the site-specific recombinase resolvase family.</text>
</comment>
<dbReference type="OrthoDB" id="9797501at2"/>
<keyword evidence="3" id="KW-0238">DNA-binding</keyword>
<dbReference type="PROSITE" id="PS00397">
    <property type="entry name" value="RECOMBINASES_1"/>
    <property type="match status" value="1"/>
</dbReference>